<sequence>MPFWPFCWFTCAALPVTDAISPLTRAAPLDGGGAEVVVGAAVDEAALWDVVGLEVFDDPHAASDSAVTAVAVRIANRASRGAGVTVSPIVGGPNERVYRKKLCGRCAFRTRIRTAA</sequence>
<name>A0A1X1TDH9_9MYCO</name>
<protein>
    <submittedName>
        <fullName evidence="1">Uncharacterized protein</fullName>
    </submittedName>
</protein>
<evidence type="ECO:0000313" key="1">
    <source>
        <dbReference type="EMBL" id="BBZ39115.1"/>
    </source>
</evidence>
<dbReference type="EMBL" id="AP022613">
    <property type="protein sequence ID" value="BBZ39115.1"/>
    <property type="molecule type" value="Genomic_DNA"/>
</dbReference>
<organism evidence="1 2">
    <name type="scientific">Mycobacterium conspicuum</name>
    <dbReference type="NCBI Taxonomy" id="44010"/>
    <lineage>
        <taxon>Bacteria</taxon>
        <taxon>Bacillati</taxon>
        <taxon>Actinomycetota</taxon>
        <taxon>Actinomycetes</taxon>
        <taxon>Mycobacteriales</taxon>
        <taxon>Mycobacteriaceae</taxon>
        <taxon>Mycobacterium</taxon>
    </lineage>
</organism>
<accession>A0A1X1TDH9</accession>
<dbReference type="Proteomes" id="UP000467385">
    <property type="component" value="Chromosome"/>
</dbReference>
<reference evidence="1 2" key="1">
    <citation type="journal article" date="2019" name="Emerg. Microbes Infect.">
        <title>Comprehensive subspecies identification of 175 nontuberculous mycobacteria species based on 7547 genomic profiles.</title>
        <authorList>
            <person name="Matsumoto Y."/>
            <person name="Kinjo T."/>
            <person name="Motooka D."/>
            <person name="Nabeya D."/>
            <person name="Jung N."/>
            <person name="Uechi K."/>
            <person name="Horii T."/>
            <person name="Iida T."/>
            <person name="Fujita J."/>
            <person name="Nakamura S."/>
        </authorList>
    </citation>
    <scope>NUCLEOTIDE SEQUENCE [LARGE SCALE GENOMIC DNA]</scope>
    <source>
        <strain evidence="1 2">JCM 14738</strain>
    </source>
</reference>
<dbReference type="STRING" id="44010.AWC00_11400"/>
<evidence type="ECO:0000313" key="2">
    <source>
        <dbReference type="Proteomes" id="UP000467385"/>
    </source>
</evidence>
<proteinExistence type="predicted"/>
<gene>
    <name evidence="1" type="ORF">MCNS_21780</name>
</gene>
<keyword evidence="2" id="KW-1185">Reference proteome</keyword>
<dbReference type="AlphaFoldDB" id="A0A1X1TDH9"/>